<evidence type="ECO:0000259" key="2">
    <source>
        <dbReference type="Pfam" id="PF06724"/>
    </source>
</evidence>
<gene>
    <name evidence="3" type="ORF">JF922_05115</name>
</gene>
<sequence>MATGTGTRAKDSAEQVEAVAEREAEKAAANPALEWAARAGWVVKGLLYLTMGGLAMGMAIGVSGATDQRGILRLLSKDGGPWGSALVIAIALALGAHALWNFFNAVLDPLRGRDEEKGWGRRLAFAGRGVAYSMLLFFCVQLVSGRPGSDSDSLVPKAAATALDHPFGQAITVLGGIIAFGVGIALLVQAARGSSAKKDVRREQMTEAERKTTSLLGRLGSAAYGLVAMVIGWFVVQAALFHDPKQAKGIVGAFGALAEQPAGRVLLGLIAICFIGLGFYSLAAARWMRLPGSAR</sequence>
<feature type="transmembrane region" description="Helical" evidence="1">
    <location>
        <begin position="170"/>
        <end position="194"/>
    </location>
</feature>
<feature type="transmembrane region" description="Helical" evidence="1">
    <location>
        <begin position="85"/>
        <end position="103"/>
    </location>
</feature>
<evidence type="ECO:0000313" key="4">
    <source>
        <dbReference type="Proteomes" id="UP000612893"/>
    </source>
</evidence>
<evidence type="ECO:0000313" key="3">
    <source>
        <dbReference type="EMBL" id="MBJ7597450.1"/>
    </source>
</evidence>
<feature type="transmembrane region" description="Helical" evidence="1">
    <location>
        <begin position="123"/>
        <end position="144"/>
    </location>
</feature>
<name>A0A934K833_9BACT</name>
<proteinExistence type="predicted"/>
<organism evidence="3 4">
    <name type="scientific">Candidatus Nephthysia bennettiae</name>
    <dbReference type="NCBI Taxonomy" id="3127016"/>
    <lineage>
        <taxon>Bacteria</taxon>
        <taxon>Bacillati</taxon>
        <taxon>Candidatus Dormiibacterota</taxon>
        <taxon>Candidatus Dormibacteria</taxon>
        <taxon>Candidatus Dormibacterales</taxon>
        <taxon>Candidatus Dormibacteraceae</taxon>
        <taxon>Candidatus Nephthysia</taxon>
    </lineage>
</organism>
<protein>
    <submittedName>
        <fullName evidence="3">DUF1206 domain-containing protein</fullName>
    </submittedName>
</protein>
<dbReference type="Proteomes" id="UP000612893">
    <property type="component" value="Unassembled WGS sequence"/>
</dbReference>
<comment type="caution">
    <text evidence="3">The sequence shown here is derived from an EMBL/GenBank/DDBJ whole genome shotgun (WGS) entry which is preliminary data.</text>
</comment>
<dbReference type="InterPro" id="IPR009597">
    <property type="entry name" value="DUF1206"/>
</dbReference>
<accession>A0A934K833</accession>
<feature type="domain" description="DUF1206" evidence="2">
    <location>
        <begin position="219"/>
        <end position="287"/>
    </location>
</feature>
<feature type="transmembrane region" description="Helical" evidence="1">
    <location>
        <begin position="46"/>
        <end position="65"/>
    </location>
</feature>
<dbReference type="Pfam" id="PF06724">
    <property type="entry name" value="DUF1206"/>
    <property type="match status" value="3"/>
</dbReference>
<evidence type="ECO:0000256" key="1">
    <source>
        <dbReference type="SAM" id="Phobius"/>
    </source>
</evidence>
<feature type="transmembrane region" description="Helical" evidence="1">
    <location>
        <begin position="265"/>
        <end position="285"/>
    </location>
</feature>
<feature type="transmembrane region" description="Helical" evidence="1">
    <location>
        <begin position="215"/>
        <end position="236"/>
    </location>
</feature>
<keyword evidence="1" id="KW-0472">Membrane</keyword>
<keyword evidence="1" id="KW-0812">Transmembrane</keyword>
<dbReference type="AlphaFoldDB" id="A0A934K833"/>
<keyword evidence="4" id="KW-1185">Reference proteome</keyword>
<feature type="domain" description="DUF1206" evidence="2">
    <location>
        <begin position="125"/>
        <end position="192"/>
    </location>
</feature>
<reference evidence="3" key="1">
    <citation type="submission" date="2020-10" db="EMBL/GenBank/DDBJ databases">
        <title>Ca. Dormibacterota MAGs.</title>
        <authorList>
            <person name="Montgomery K."/>
        </authorList>
    </citation>
    <scope>NUCLEOTIDE SEQUENCE [LARGE SCALE GENOMIC DNA]</scope>
    <source>
        <strain evidence="3">SC8812_S17_10</strain>
    </source>
</reference>
<dbReference type="RefSeq" id="WP_338199679.1">
    <property type="nucleotide sequence ID" value="NZ_JAEKNR010000061.1"/>
</dbReference>
<dbReference type="EMBL" id="JAEKNR010000061">
    <property type="protein sequence ID" value="MBJ7597450.1"/>
    <property type="molecule type" value="Genomic_DNA"/>
</dbReference>
<keyword evidence="1" id="KW-1133">Transmembrane helix</keyword>
<feature type="domain" description="DUF1206" evidence="2">
    <location>
        <begin position="39"/>
        <end position="107"/>
    </location>
</feature>